<evidence type="ECO:0000256" key="7">
    <source>
        <dbReference type="SAM" id="MobiDB-lite"/>
    </source>
</evidence>
<dbReference type="PROSITE" id="PS51755">
    <property type="entry name" value="OMPR_PHOB"/>
    <property type="match status" value="1"/>
</dbReference>
<dbReference type="SUPFAM" id="SSF48452">
    <property type="entry name" value="TPR-like"/>
    <property type="match status" value="1"/>
</dbReference>
<evidence type="ECO:0000313" key="9">
    <source>
        <dbReference type="EMBL" id="GGS05584.1"/>
    </source>
</evidence>
<organism evidence="9 10">
    <name type="scientific">Streptomyces humidus</name>
    <dbReference type="NCBI Taxonomy" id="52259"/>
    <lineage>
        <taxon>Bacteria</taxon>
        <taxon>Bacillati</taxon>
        <taxon>Actinomycetota</taxon>
        <taxon>Actinomycetes</taxon>
        <taxon>Kitasatosporales</taxon>
        <taxon>Streptomycetaceae</taxon>
        <taxon>Streptomyces</taxon>
    </lineage>
</organism>
<sequence>MEFKVLGPMEIAHNDLVCTPTAPKTRRTLALLLFRANQVVDTTAVIDELWSENPPRSSMTTMQTYIYQLRKLFTRVLGENASERLLVSQPPGYCLRVEQDQLDFQVFERLVADGRALLAAGHLEKASRTLRRALSLWRGRALADVCAGRLLEGHTVHLEELRITTLELRCQADLELGAHRELIPELRSLVADYPLNEWFHAQLIMALQHVGRRGEALQAYQSLWKVLDRELGIQPSGTLQRLQRDLLTDDPSDDPWSARSPEADVALLTRPRTDPRTAAGPRRGPVAPPRPATGRRP</sequence>
<feature type="region of interest" description="Disordered" evidence="7">
    <location>
        <begin position="247"/>
        <end position="297"/>
    </location>
</feature>
<gene>
    <name evidence="9" type="ORF">GCM10010269_50600</name>
</gene>
<keyword evidence="5" id="KW-0804">Transcription</keyword>
<dbReference type="FunFam" id="1.25.40.10:FF:000222">
    <property type="entry name" value="SARP family transcriptional regulator"/>
    <property type="match status" value="1"/>
</dbReference>
<dbReference type="RefSeq" id="WP_350818811.1">
    <property type="nucleotide sequence ID" value="NZ_JBEPBE010000044.1"/>
</dbReference>
<dbReference type="SUPFAM" id="SSF46894">
    <property type="entry name" value="C-terminal effector domain of the bipartite response regulators"/>
    <property type="match status" value="1"/>
</dbReference>
<keyword evidence="2" id="KW-0902">Two-component regulatory system</keyword>
<protein>
    <recommendedName>
        <fullName evidence="8">OmpR/PhoB-type domain-containing protein</fullName>
    </recommendedName>
</protein>
<reference evidence="9" key="2">
    <citation type="submission" date="2020-09" db="EMBL/GenBank/DDBJ databases">
        <authorList>
            <person name="Sun Q."/>
            <person name="Ohkuma M."/>
        </authorList>
    </citation>
    <scope>NUCLEOTIDE SEQUENCE</scope>
    <source>
        <strain evidence="9">JCM 4386</strain>
    </source>
</reference>
<keyword evidence="10" id="KW-1185">Reference proteome</keyword>
<dbReference type="SMART" id="SM01043">
    <property type="entry name" value="BTAD"/>
    <property type="match status" value="1"/>
</dbReference>
<dbReference type="GO" id="GO:0006355">
    <property type="term" value="P:regulation of DNA-templated transcription"/>
    <property type="evidence" value="ECO:0007669"/>
    <property type="project" value="InterPro"/>
</dbReference>
<dbReference type="GO" id="GO:0000160">
    <property type="term" value="P:phosphorelay signal transduction system"/>
    <property type="evidence" value="ECO:0007669"/>
    <property type="project" value="UniProtKB-KW"/>
</dbReference>
<dbReference type="InterPro" id="IPR016032">
    <property type="entry name" value="Sig_transdc_resp-reg_C-effctor"/>
</dbReference>
<name>A0A918FZU0_9ACTN</name>
<feature type="domain" description="OmpR/PhoB-type" evidence="8">
    <location>
        <begin position="1"/>
        <end position="97"/>
    </location>
</feature>
<dbReference type="PANTHER" id="PTHR35807">
    <property type="entry name" value="TRANSCRIPTIONAL REGULATOR REDD-RELATED"/>
    <property type="match status" value="1"/>
</dbReference>
<dbReference type="Gene3D" id="1.25.40.10">
    <property type="entry name" value="Tetratricopeptide repeat domain"/>
    <property type="match status" value="1"/>
</dbReference>
<dbReference type="Pfam" id="PF00486">
    <property type="entry name" value="Trans_reg_C"/>
    <property type="match status" value="1"/>
</dbReference>
<dbReference type="CDD" id="cd15831">
    <property type="entry name" value="BTAD"/>
    <property type="match status" value="1"/>
</dbReference>
<evidence type="ECO:0000256" key="2">
    <source>
        <dbReference type="ARBA" id="ARBA00023012"/>
    </source>
</evidence>
<evidence type="ECO:0000256" key="6">
    <source>
        <dbReference type="PROSITE-ProRule" id="PRU01091"/>
    </source>
</evidence>
<keyword evidence="3" id="KW-0805">Transcription regulation</keyword>
<proteinExistence type="inferred from homology"/>
<dbReference type="InterPro" id="IPR036388">
    <property type="entry name" value="WH-like_DNA-bd_sf"/>
</dbReference>
<dbReference type="InterPro" id="IPR011990">
    <property type="entry name" value="TPR-like_helical_dom_sf"/>
</dbReference>
<comment type="similarity">
    <text evidence="1">Belongs to the AfsR/DnrI/RedD regulatory family.</text>
</comment>
<evidence type="ECO:0000256" key="5">
    <source>
        <dbReference type="ARBA" id="ARBA00023163"/>
    </source>
</evidence>
<keyword evidence="4 6" id="KW-0238">DNA-binding</keyword>
<dbReference type="InterPro" id="IPR005158">
    <property type="entry name" value="BTAD"/>
</dbReference>
<dbReference type="Pfam" id="PF03704">
    <property type="entry name" value="BTAD"/>
    <property type="match status" value="1"/>
</dbReference>
<evidence type="ECO:0000313" key="10">
    <source>
        <dbReference type="Proteomes" id="UP000606194"/>
    </source>
</evidence>
<evidence type="ECO:0000256" key="3">
    <source>
        <dbReference type="ARBA" id="ARBA00023015"/>
    </source>
</evidence>
<dbReference type="InterPro" id="IPR001867">
    <property type="entry name" value="OmpR/PhoB-type_DNA-bd"/>
</dbReference>
<dbReference type="PANTHER" id="PTHR35807:SF1">
    <property type="entry name" value="TRANSCRIPTIONAL REGULATOR REDD"/>
    <property type="match status" value="1"/>
</dbReference>
<dbReference type="GO" id="GO:0003677">
    <property type="term" value="F:DNA binding"/>
    <property type="evidence" value="ECO:0007669"/>
    <property type="project" value="UniProtKB-UniRule"/>
</dbReference>
<evidence type="ECO:0000256" key="1">
    <source>
        <dbReference type="ARBA" id="ARBA00005820"/>
    </source>
</evidence>
<dbReference type="Proteomes" id="UP000606194">
    <property type="component" value="Unassembled WGS sequence"/>
</dbReference>
<feature type="DNA-binding region" description="OmpR/PhoB-type" evidence="6">
    <location>
        <begin position="1"/>
        <end position="97"/>
    </location>
</feature>
<accession>A0A918FZU0</accession>
<dbReference type="AlphaFoldDB" id="A0A918FZU0"/>
<comment type="caution">
    <text evidence="9">The sequence shown here is derived from an EMBL/GenBank/DDBJ whole genome shotgun (WGS) entry which is preliminary data.</text>
</comment>
<reference evidence="9" key="1">
    <citation type="journal article" date="2014" name="Int. J. Syst. Evol. Microbiol.">
        <title>Complete genome sequence of Corynebacterium casei LMG S-19264T (=DSM 44701T), isolated from a smear-ripened cheese.</title>
        <authorList>
            <consortium name="US DOE Joint Genome Institute (JGI-PGF)"/>
            <person name="Walter F."/>
            <person name="Albersmeier A."/>
            <person name="Kalinowski J."/>
            <person name="Ruckert C."/>
        </authorList>
    </citation>
    <scope>NUCLEOTIDE SEQUENCE</scope>
    <source>
        <strain evidence="9">JCM 4386</strain>
    </source>
</reference>
<evidence type="ECO:0000256" key="4">
    <source>
        <dbReference type="ARBA" id="ARBA00023125"/>
    </source>
</evidence>
<dbReference type="Gene3D" id="1.10.10.10">
    <property type="entry name" value="Winged helix-like DNA-binding domain superfamily/Winged helix DNA-binding domain"/>
    <property type="match status" value="1"/>
</dbReference>
<dbReference type="InterPro" id="IPR051677">
    <property type="entry name" value="AfsR-DnrI-RedD_regulator"/>
</dbReference>
<evidence type="ECO:0000259" key="8">
    <source>
        <dbReference type="PROSITE" id="PS51755"/>
    </source>
</evidence>
<dbReference type="EMBL" id="BMTL01000022">
    <property type="protein sequence ID" value="GGS05584.1"/>
    <property type="molecule type" value="Genomic_DNA"/>
</dbReference>
<feature type="compositionally biased region" description="Low complexity" evidence="7">
    <location>
        <begin position="276"/>
        <end position="285"/>
    </location>
</feature>
<dbReference type="SMART" id="SM00862">
    <property type="entry name" value="Trans_reg_C"/>
    <property type="match status" value="1"/>
</dbReference>